<feature type="transmembrane region" description="Helical" evidence="1">
    <location>
        <begin position="172"/>
        <end position="194"/>
    </location>
</feature>
<feature type="transmembrane region" description="Helical" evidence="1">
    <location>
        <begin position="109"/>
        <end position="133"/>
    </location>
</feature>
<dbReference type="InterPro" id="IPR057169">
    <property type="entry name" value="DUF7847"/>
</dbReference>
<proteinExistence type="predicted"/>
<accession>A0ABT5HK17</accession>
<keyword evidence="1" id="KW-0472">Membrane</keyword>
<comment type="caution">
    <text evidence="3">The sequence shown here is derived from an EMBL/GenBank/DDBJ whole genome shotgun (WGS) entry which is preliminary data.</text>
</comment>
<evidence type="ECO:0000256" key="1">
    <source>
        <dbReference type="SAM" id="Phobius"/>
    </source>
</evidence>
<dbReference type="RefSeq" id="WP_272744928.1">
    <property type="nucleotide sequence ID" value="NZ_JAQQKV010000002.1"/>
</dbReference>
<sequence length="251" mass="26827">MKFTIGNTLNEGFALLGQYFGQIAVAGLLLYVLPMTAAVLGLFSSFGFDLQNPSLQLEQGVYLPFGIYMGMSVLTALLSLSVLTEIIVKGEAKQPFNLGASIGRGFINIIPLIIVGILSTLLMMVGLILLIIPGFIVMLGLYVATTVYIAEPGIGIIGAMKRSWALTKNHRWQIFLILLIIGILCALAGGAFGLPLGLMAATIPPMVSLTVQMIISSVTSLVTFVFAVAIYLCLRRAKDTHTPETVANVFS</sequence>
<keyword evidence="1" id="KW-1133">Transmembrane helix</keyword>
<feature type="domain" description="DUF7847" evidence="2">
    <location>
        <begin position="119"/>
        <end position="230"/>
    </location>
</feature>
<gene>
    <name evidence="3" type="ORF">PQU98_10665</name>
</gene>
<reference evidence="3 4" key="1">
    <citation type="submission" date="2023-01" db="EMBL/GenBank/DDBJ databases">
        <title>Novel species of the genus Asticcacaulis isolated from rivers.</title>
        <authorList>
            <person name="Lu H."/>
        </authorList>
    </citation>
    <scope>NUCLEOTIDE SEQUENCE [LARGE SCALE GENOMIC DNA]</scope>
    <source>
        <strain evidence="3 4">LKC15W</strain>
    </source>
</reference>
<evidence type="ECO:0000313" key="3">
    <source>
        <dbReference type="EMBL" id="MDC7676595.1"/>
    </source>
</evidence>
<keyword evidence="1" id="KW-0812">Transmembrane</keyword>
<feature type="transmembrane region" description="Helical" evidence="1">
    <location>
        <begin position="65"/>
        <end position="88"/>
    </location>
</feature>
<feature type="transmembrane region" description="Helical" evidence="1">
    <location>
        <begin position="139"/>
        <end position="160"/>
    </location>
</feature>
<dbReference type="Pfam" id="PF25231">
    <property type="entry name" value="DUF7847"/>
    <property type="match status" value="1"/>
</dbReference>
<dbReference type="EMBL" id="JAQQKV010000002">
    <property type="protein sequence ID" value="MDC7676595.1"/>
    <property type="molecule type" value="Genomic_DNA"/>
</dbReference>
<evidence type="ECO:0000313" key="4">
    <source>
        <dbReference type="Proteomes" id="UP001218579"/>
    </source>
</evidence>
<feature type="transmembrane region" description="Helical" evidence="1">
    <location>
        <begin position="20"/>
        <end position="45"/>
    </location>
</feature>
<protein>
    <recommendedName>
        <fullName evidence="2">DUF7847 domain-containing protein</fullName>
    </recommendedName>
</protein>
<organism evidence="3 4">
    <name type="scientific">Asticcacaulis machinosus</name>
    <dbReference type="NCBI Taxonomy" id="2984211"/>
    <lineage>
        <taxon>Bacteria</taxon>
        <taxon>Pseudomonadati</taxon>
        <taxon>Pseudomonadota</taxon>
        <taxon>Alphaproteobacteria</taxon>
        <taxon>Caulobacterales</taxon>
        <taxon>Caulobacteraceae</taxon>
        <taxon>Asticcacaulis</taxon>
    </lineage>
</organism>
<feature type="transmembrane region" description="Helical" evidence="1">
    <location>
        <begin position="214"/>
        <end position="234"/>
    </location>
</feature>
<name>A0ABT5HK17_9CAUL</name>
<keyword evidence="4" id="KW-1185">Reference proteome</keyword>
<dbReference type="Proteomes" id="UP001218579">
    <property type="component" value="Unassembled WGS sequence"/>
</dbReference>
<evidence type="ECO:0000259" key="2">
    <source>
        <dbReference type="Pfam" id="PF25231"/>
    </source>
</evidence>